<evidence type="ECO:0000256" key="1">
    <source>
        <dbReference type="SAM" id="MobiDB-lite"/>
    </source>
</evidence>
<name>A0A9P4NZK7_9PEZI</name>
<evidence type="ECO:0000313" key="2">
    <source>
        <dbReference type="EMBL" id="KAF2434148.1"/>
    </source>
</evidence>
<keyword evidence="3" id="KW-1185">Reference proteome</keyword>
<feature type="compositionally biased region" description="Low complexity" evidence="1">
    <location>
        <begin position="423"/>
        <end position="434"/>
    </location>
</feature>
<dbReference type="OrthoDB" id="3357341at2759"/>
<comment type="caution">
    <text evidence="2">The sequence shown here is derived from an EMBL/GenBank/DDBJ whole genome shotgun (WGS) entry which is preliminary data.</text>
</comment>
<protein>
    <submittedName>
        <fullName evidence="2">Uncharacterized protein</fullName>
    </submittedName>
</protein>
<dbReference type="AlphaFoldDB" id="A0A9P4NZK7"/>
<feature type="compositionally biased region" description="Polar residues" evidence="1">
    <location>
        <begin position="389"/>
        <end position="415"/>
    </location>
</feature>
<feature type="region of interest" description="Disordered" evidence="1">
    <location>
        <begin position="275"/>
        <end position="507"/>
    </location>
</feature>
<feature type="compositionally biased region" description="Basic and acidic residues" evidence="1">
    <location>
        <begin position="319"/>
        <end position="383"/>
    </location>
</feature>
<organism evidence="2 3">
    <name type="scientific">Tothia fuscella</name>
    <dbReference type="NCBI Taxonomy" id="1048955"/>
    <lineage>
        <taxon>Eukaryota</taxon>
        <taxon>Fungi</taxon>
        <taxon>Dikarya</taxon>
        <taxon>Ascomycota</taxon>
        <taxon>Pezizomycotina</taxon>
        <taxon>Dothideomycetes</taxon>
        <taxon>Pleosporomycetidae</taxon>
        <taxon>Venturiales</taxon>
        <taxon>Cylindrosympodiaceae</taxon>
        <taxon>Tothia</taxon>
    </lineage>
</organism>
<feature type="compositionally biased region" description="Polar residues" evidence="1">
    <location>
        <begin position="456"/>
        <end position="468"/>
    </location>
</feature>
<dbReference type="Proteomes" id="UP000800235">
    <property type="component" value="Unassembled WGS sequence"/>
</dbReference>
<gene>
    <name evidence="2" type="ORF">EJ08DRAFT_494345</name>
</gene>
<sequence>MLDSNLPTYYYKPSVDKTRPYESSLLFTQFDSDPEPRYTLRHPDTTSPTAKNCYAVGLFDAYIPDVLFGEVLVKPEWTQPSLSQDEIRRNGGVPPRPLPVMPSDFTIQLYSPDSQIVVTEKAASWGGTPTYTFTMPQYTFRTPSASTLDRGTNDPAVDPSTPQIKFVWKRDGKFAKDISCFMTGKTTDTQKKKKGGKEPDIAVAIFSGFKDLTIYESNMHRVEVEDYKGLEVVLLLGAAVIRDIYCGQKKDCFNIGEAARKNSGAIMKRKQSMPLLSMGGTSQNPDVLHSNGRPVQDQRQQSMSLQRTTTQPPPPDPRAQWELEKETARLRQQAEQEKRAEDVRRRERQKREEEEQRRIRKMLEGEEKAQRQRQAEVDKETERLRKKYGNQSNSWSGPNATRRQSVPAQGHSNSLPFRPGLVQQRPSMQSPRPQTTRPIAAPYLQPKSYGYGPPAASQSSFFHSGGPTQQSQPQQRPKPKKSFFGLRTQSETAPSSKRVTKQKSTMF</sequence>
<proteinExistence type="predicted"/>
<accession>A0A9P4NZK7</accession>
<dbReference type="EMBL" id="MU007017">
    <property type="protein sequence ID" value="KAF2434148.1"/>
    <property type="molecule type" value="Genomic_DNA"/>
</dbReference>
<reference evidence="2" key="1">
    <citation type="journal article" date="2020" name="Stud. Mycol.">
        <title>101 Dothideomycetes genomes: a test case for predicting lifestyles and emergence of pathogens.</title>
        <authorList>
            <person name="Haridas S."/>
            <person name="Albert R."/>
            <person name="Binder M."/>
            <person name="Bloem J."/>
            <person name="Labutti K."/>
            <person name="Salamov A."/>
            <person name="Andreopoulos B."/>
            <person name="Baker S."/>
            <person name="Barry K."/>
            <person name="Bills G."/>
            <person name="Bluhm B."/>
            <person name="Cannon C."/>
            <person name="Castanera R."/>
            <person name="Culley D."/>
            <person name="Daum C."/>
            <person name="Ezra D."/>
            <person name="Gonzalez J."/>
            <person name="Henrissat B."/>
            <person name="Kuo A."/>
            <person name="Liang C."/>
            <person name="Lipzen A."/>
            <person name="Lutzoni F."/>
            <person name="Magnuson J."/>
            <person name="Mondo S."/>
            <person name="Nolan M."/>
            <person name="Ohm R."/>
            <person name="Pangilinan J."/>
            <person name="Park H.-J."/>
            <person name="Ramirez L."/>
            <person name="Alfaro M."/>
            <person name="Sun H."/>
            <person name="Tritt A."/>
            <person name="Yoshinaga Y."/>
            <person name="Zwiers L.-H."/>
            <person name="Turgeon B."/>
            <person name="Goodwin S."/>
            <person name="Spatafora J."/>
            <person name="Crous P."/>
            <person name="Grigoriev I."/>
        </authorList>
    </citation>
    <scope>NUCLEOTIDE SEQUENCE</scope>
    <source>
        <strain evidence="2">CBS 130266</strain>
    </source>
</reference>
<feature type="compositionally biased region" description="Polar residues" evidence="1">
    <location>
        <begin position="487"/>
        <end position="507"/>
    </location>
</feature>
<evidence type="ECO:0000313" key="3">
    <source>
        <dbReference type="Proteomes" id="UP000800235"/>
    </source>
</evidence>